<organism evidence="3 5">
    <name type="scientific">Didymodactylos carnosus</name>
    <dbReference type="NCBI Taxonomy" id="1234261"/>
    <lineage>
        <taxon>Eukaryota</taxon>
        <taxon>Metazoa</taxon>
        <taxon>Spiralia</taxon>
        <taxon>Gnathifera</taxon>
        <taxon>Rotifera</taxon>
        <taxon>Eurotatoria</taxon>
        <taxon>Bdelloidea</taxon>
        <taxon>Philodinida</taxon>
        <taxon>Philodinidae</taxon>
        <taxon>Didymodactylos</taxon>
    </lineage>
</organism>
<proteinExistence type="predicted"/>
<protein>
    <recommendedName>
        <fullName evidence="2">Microbial-type PARG catalytic domain-containing protein</fullName>
    </recommendedName>
</protein>
<comment type="caution">
    <text evidence="3">The sequence shown here is derived from an EMBL/GenBank/DDBJ whole genome shotgun (WGS) entry which is preliminary data.</text>
</comment>
<dbReference type="AlphaFoldDB" id="A0A8S2EFZ1"/>
<feature type="region of interest" description="Disordered" evidence="1">
    <location>
        <begin position="205"/>
        <end position="270"/>
    </location>
</feature>
<evidence type="ECO:0000313" key="3">
    <source>
        <dbReference type="EMBL" id="CAF1139848.1"/>
    </source>
</evidence>
<dbReference type="InterPro" id="IPR043472">
    <property type="entry name" value="Macro_dom-like"/>
</dbReference>
<evidence type="ECO:0000313" key="5">
    <source>
        <dbReference type="Proteomes" id="UP000677228"/>
    </source>
</evidence>
<sequence>MTMTPSPTPEFQSFFELLPFTGDVRQNVVHWLMTFNEVCTTADFHDDQRRLWLPLKLLGGPKSWYRLEQQTLVNYNWKQVQMAFIEAFGTSSQIEQASRSLRIHITSHETENSVTEFRSDKLASSVNNIVQVHNQQQQLSEATLATDDTLKFESIESIDPPTLHEVQVQITTDNMFHHAITAFPIEQNRRSSVCKVLSSGRQVIRDGNSNTSDRILKNGRRSVELTSNTSSLQPSVVAQSSTNDNENSNSNLSISSNQTNEINDNTMDDYDLSSLDETESWMLQDYNEQSQQDDNGYYNNSNINEQQLSNTSNNLLVIDDYNTRTSSQTVSTTTSLKRKPNLLTHWDWLWPKLIIKPIPLDFPLRLIFDHPIFKKSIKEDVRKLIGEHLVVEVNDKRIYDECLKIGAFEVMISGERLTLRILPYRTLDNPGNSEVNVENWYGARMQNHKPDITQFDSRHPIFRYKWNSKIWLDQFMRNKKELEQITDQDERRQNDFIRRMLRVTVMLNTMATMRKRKYISEDSTTKTEVLIQPPSSLVTILYNHQSKLTQNGQRFTSPFSSTNVRVLNEDCLVSYNTLVSSGMKPLLLNMANVTTPGGGYRKGEGAQEENLFRRSNYYMSLDYNMDQEQDQSINSKRNYCSSTGQVLALNVHQSLYPMDEYGAIYTSGITVFRGTEDQGYPFLKRPLYDVCGVAIAAYRDPSLHKNKQRLIHKLAVGTRKKIETLFAIAYNGS</sequence>
<accession>A0A8S2EFZ1</accession>
<feature type="domain" description="Microbial-type PARG catalytic" evidence="2">
    <location>
        <begin position="509"/>
        <end position="673"/>
    </location>
</feature>
<dbReference type="PANTHER" id="PTHR35596">
    <property type="entry name" value="DUF2263 DOMAIN-CONTAINING PROTEIN"/>
    <property type="match status" value="1"/>
</dbReference>
<dbReference type="Gene3D" id="3.40.220.10">
    <property type="entry name" value="Leucine Aminopeptidase, subunit E, domain 1"/>
    <property type="match status" value="1"/>
</dbReference>
<dbReference type="EMBL" id="CAJNOK010011422">
    <property type="protein sequence ID" value="CAF1139848.1"/>
    <property type="molecule type" value="Genomic_DNA"/>
</dbReference>
<dbReference type="Proteomes" id="UP000682733">
    <property type="component" value="Unassembled WGS sequence"/>
</dbReference>
<evidence type="ECO:0000256" key="1">
    <source>
        <dbReference type="SAM" id="MobiDB-lite"/>
    </source>
</evidence>
<feature type="compositionally biased region" description="Low complexity" evidence="1">
    <location>
        <begin position="240"/>
        <end position="260"/>
    </location>
</feature>
<dbReference type="Proteomes" id="UP000677228">
    <property type="component" value="Unassembled WGS sequence"/>
</dbReference>
<dbReference type="PANTHER" id="PTHR35596:SF1">
    <property type="entry name" value="MICROBIAL-TYPE PARG CATALYTIC DOMAIN-CONTAINING PROTEIN"/>
    <property type="match status" value="1"/>
</dbReference>
<evidence type="ECO:0000259" key="2">
    <source>
        <dbReference type="Pfam" id="PF10021"/>
    </source>
</evidence>
<gene>
    <name evidence="3" type="ORF">OVA965_LOCUS21072</name>
    <name evidence="4" type="ORF">TMI583_LOCUS21636</name>
</gene>
<feature type="compositionally biased region" description="Polar residues" evidence="1">
    <location>
        <begin position="224"/>
        <end position="239"/>
    </location>
</feature>
<reference evidence="3" key="1">
    <citation type="submission" date="2021-02" db="EMBL/GenBank/DDBJ databases">
        <authorList>
            <person name="Nowell W R."/>
        </authorList>
    </citation>
    <scope>NUCLEOTIDE SEQUENCE</scope>
</reference>
<dbReference type="EMBL" id="CAJOBA010025928">
    <property type="protein sequence ID" value="CAF3933624.1"/>
    <property type="molecule type" value="Genomic_DNA"/>
</dbReference>
<evidence type="ECO:0000313" key="4">
    <source>
        <dbReference type="EMBL" id="CAF3933624.1"/>
    </source>
</evidence>
<name>A0A8S2EFZ1_9BILA</name>
<dbReference type="Pfam" id="PF10021">
    <property type="entry name" value="PARG_cat_microb"/>
    <property type="match status" value="1"/>
</dbReference>
<dbReference type="InterPro" id="IPR019261">
    <property type="entry name" value="PARG_cat_microbial"/>
</dbReference>